<dbReference type="EMBL" id="LWBS01000271">
    <property type="protein sequence ID" value="OAP93658.1"/>
    <property type="molecule type" value="Genomic_DNA"/>
</dbReference>
<comment type="caution">
    <text evidence="1">The sequence shown here is derived from an EMBL/GenBank/DDBJ whole genome shotgun (WGS) entry which is preliminary data.</text>
</comment>
<proteinExistence type="predicted"/>
<organism evidence="1">
    <name type="scientific">Rhizobium leguminosarum</name>
    <dbReference type="NCBI Taxonomy" id="384"/>
    <lineage>
        <taxon>Bacteria</taxon>
        <taxon>Pseudomonadati</taxon>
        <taxon>Pseudomonadota</taxon>
        <taxon>Alphaproteobacteria</taxon>
        <taxon>Hyphomicrobiales</taxon>
        <taxon>Rhizobiaceae</taxon>
        <taxon>Rhizobium/Agrobacterium group</taxon>
        <taxon>Rhizobium</taxon>
    </lineage>
</organism>
<sequence length="97" mass="10684">MKPTAVAVDAVDMTGADKDGKEVKDLPAKQQLLGAVFKTEVGVDDPPPPIGNDGSVWFNVREITPDRERPVAEVREKALEEWKAEQQKAELDKKDAE</sequence>
<accession>A0A179BPH6</accession>
<reference evidence="1" key="1">
    <citation type="submission" date="2016-04" db="EMBL/GenBank/DDBJ databases">
        <title>Fast-growing isolate from the root nodules of Vavilovia formosa.</title>
        <authorList>
            <person name="Kimeklis A."/>
            <person name="Safronova V."/>
            <person name="Belimov A."/>
            <person name="Andronov E."/>
        </authorList>
    </citation>
    <scope>NUCLEOTIDE SEQUENCE [LARGE SCALE GENOMIC DNA]</scope>
    <source>
        <strain evidence="1">Vaf-46</strain>
    </source>
</reference>
<name>A0A179BPH6_RHILE</name>
<protein>
    <submittedName>
        <fullName evidence="1">Uncharacterized protein</fullName>
    </submittedName>
</protein>
<dbReference type="AlphaFoldDB" id="A0A179BPH6"/>
<evidence type="ECO:0000313" key="1">
    <source>
        <dbReference type="EMBL" id="OAP93658.1"/>
    </source>
</evidence>
<gene>
    <name evidence="1" type="ORF">A4U53_39930</name>
</gene>